<dbReference type="AlphaFoldDB" id="A0A3Q2Q2V8"/>
<name>A0A3Q2Q2V8_FUNHE</name>
<organism evidence="2 3">
    <name type="scientific">Fundulus heteroclitus</name>
    <name type="common">Killifish</name>
    <name type="synonym">Mummichog</name>
    <dbReference type="NCBI Taxonomy" id="8078"/>
    <lineage>
        <taxon>Eukaryota</taxon>
        <taxon>Metazoa</taxon>
        <taxon>Chordata</taxon>
        <taxon>Craniata</taxon>
        <taxon>Vertebrata</taxon>
        <taxon>Euteleostomi</taxon>
        <taxon>Actinopterygii</taxon>
        <taxon>Neopterygii</taxon>
        <taxon>Teleostei</taxon>
        <taxon>Neoteleostei</taxon>
        <taxon>Acanthomorphata</taxon>
        <taxon>Ovalentaria</taxon>
        <taxon>Atherinomorphae</taxon>
        <taxon>Cyprinodontiformes</taxon>
        <taxon>Fundulidae</taxon>
        <taxon>Fundulus</taxon>
    </lineage>
</organism>
<dbReference type="Proteomes" id="UP000265000">
    <property type="component" value="Unplaced"/>
</dbReference>
<evidence type="ECO:0000313" key="3">
    <source>
        <dbReference type="Proteomes" id="UP000265000"/>
    </source>
</evidence>
<dbReference type="GO" id="GO:0005737">
    <property type="term" value="C:cytoplasm"/>
    <property type="evidence" value="ECO:0007669"/>
    <property type="project" value="TreeGrafter"/>
</dbReference>
<dbReference type="GO" id="GO:0005886">
    <property type="term" value="C:plasma membrane"/>
    <property type="evidence" value="ECO:0007669"/>
    <property type="project" value="TreeGrafter"/>
</dbReference>
<keyword evidence="3" id="KW-1185">Reference proteome</keyword>
<dbReference type="GO" id="GO:0045177">
    <property type="term" value="C:apical part of cell"/>
    <property type="evidence" value="ECO:0007669"/>
    <property type="project" value="TreeGrafter"/>
</dbReference>
<dbReference type="SUPFAM" id="SSF50156">
    <property type="entry name" value="PDZ domain-like"/>
    <property type="match status" value="1"/>
</dbReference>
<dbReference type="Pfam" id="PF00595">
    <property type="entry name" value="PDZ"/>
    <property type="match status" value="1"/>
</dbReference>
<accession>A0A3Q2Q2V8</accession>
<reference evidence="2" key="2">
    <citation type="submission" date="2025-09" db="UniProtKB">
        <authorList>
            <consortium name="Ensembl"/>
        </authorList>
    </citation>
    <scope>IDENTIFICATION</scope>
</reference>
<dbReference type="PROSITE" id="PS50106">
    <property type="entry name" value="PDZ"/>
    <property type="match status" value="1"/>
</dbReference>
<dbReference type="InterPro" id="IPR001478">
    <property type="entry name" value="PDZ"/>
</dbReference>
<dbReference type="InterPro" id="IPR051342">
    <property type="entry name" value="PDZ_scaffold"/>
</dbReference>
<dbReference type="GO" id="GO:0005923">
    <property type="term" value="C:bicellular tight junction"/>
    <property type="evidence" value="ECO:0007669"/>
    <property type="project" value="TreeGrafter"/>
</dbReference>
<dbReference type="Gene3D" id="2.30.42.10">
    <property type="match status" value="1"/>
</dbReference>
<dbReference type="GO" id="GO:0120192">
    <property type="term" value="P:tight junction assembly"/>
    <property type="evidence" value="ECO:0007669"/>
    <property type="project" value="TreeGrafter"/>
</dbReference>
<protein>
    <recommendedName>
        <fullName evidence="1">PDZ domain-containing protein</fullName>
    </recommendedName>
</protein>
<evidence type="ECO:0000259" key="1">
    <source>
        <dbReference type="PROSITE" id="PS50106"/>
    </source>
</evidence>
<sequence>AEGNWNYLINNEGELLSVELEKDRQGLGLSLAGNRDRSRLSIFVVRGGAAELDGRLMQGDQILAVNSEDTRHASQEAVAAMLKRQRGTVTLDRHPPAHSGGPKGVHRAHGIVPPGSSWGLLPLQHAQRPPGVGEKLCIPAFGELPVQVFNLEAGYSVSRCDFKASLRVFFKQTKRLLERVFCFPSFHGRAKQTAEVYVPLHFKMSPIRW</sequence>
<reference evidence="2" key="1">
    <citation type="submission" date="2025-08" db="UniProtKB">
        <authorList>
            <consortium name="Ensembl"/>
        </authorList>
    </citation>
    <scope>IDENTIFICATION</scope>
</reference>
<feature type="domain" description="PDZ" evidence="1">
    <location>
        <begin position="17"/>
        <end position="91"/>
    </location>
</feature>
<dbReference type="GeneTree" id="ENSGT00940000155136"/>
<proteinExistence type="predicted"/>
<dbReference type="InterPro" id="IPR036034">
    <property type="entry name" value="PDZ_sf"/>
</dbReference>
<dbReference type="PANTHER" id="PTHR19964:SF92">
    <property type="entry name" value="PATJ HOMOLOG"/>
    <property type="match status" value="1"/>
</dbReference>
<dbReference type="PANTHER" id="PTHR19964">
    <property type="entry name" value="MULTIPLE PDZ DOMAIN PROTEIN"/>
    <property type="match status" value="1"/>
</dbReference>
<dbReference type="SMART" id="SM00228">
    <property type="entry name" value="PDZ"/>
    <property type="match status" value="1"/>
</dbReference>
<dbReference type="Ensembl" id="ENSFHET00000035120.1">
    <property type="protein sequence ID" value="ENSFHEP00000020249.1"/>
    <property type="gene ID" value="ENSFHEG00000022203.1"/>
</dbReference>
<evidence type="ECO:0000313" key="2">
    <source>
        <dbReference type="Ensembl" id="ENSFHEP00000020249.1"/>
    </source>
</evidence>